<dbReference type="AlphaFoldDB" id="B9SC91"/>
<gene>
    <name evidence="1" type="ORF">RCOM_1409960</name>
</gene>
<protein>
    <submittedName>
        <fullName evidence="1">Uncharacterized protein</fullName>
    </submittedName>
</protein>
<evidence type="ECO:0000313" key="2">
    <source>
        <dbReference type="Proteomes" id="UP000008311"/>
    </source>
</evidence>
<dbReference type="Proteomes" id="UP000008311">
    <property type="component" value="Unassembled WGS sequence"/>
</dbReference>
<dbReference type="EMBL" id="EQ973919">
    <property type="protein sequence ID" value="EEF38805.1"/>
    <property type="molecule type" value="Genomic_DNA"/>
</dbReference>
<dbReference type="InParanoid" id="B9SC91"/>
<sequence>MEESIRAICRGIILENNKQHEQTMREILREELQTLMSSIQTRQVASSTNKQAVDSHSIPIVDLIGRTEYETQKSNH</sequence>
<organism evidence="1 2">
    <name type="scientific">Ricinus communis</name>
    <name type="common">Castor bean</name>
    <dbReference type="NCBI Taxonomy" id="3988"/>
    <lineage>
        <taxon>Eukaryota</taxon>
        <taxon>Viridiplantae</taxon>
        <taxon>Streptophyta</taxon>
        <taxon>Embryophyta</taxon>
        <taxon>Tracheophyta</taxon>
        <taxon>Spermatophyta</taxon>
        <taxon>Magnoliopsida</taxon>
        <taxon>eudicotyledons</taxon>
        <taxon>Gunneridae</taxon>
        <taxon>Pentapetalae</taxon>
        <taxon>rosids</taxon>
        <taxon>fabids</taxon>
        <taxon>Malpighiales</taxon>
        <taxon>Euphorbiaceae</taxon>
        <taxon>Acalyphoideae</taxon>
        <taxon>Acalypheae</taxon>
        <taxon>Ricinus</taxon>
    </lineage>
</organism>
<reference evidence="2" key="1">
    <citation type="journal article" date="2010" name="Nat. Biotechnol.">
        <title>Draft genome sequence of the oilseed species Ricinus communis.</title>
        <authorList>
            <person name="Chan A.P."/>
            <person name="Crabtree J."/>
            <person name="Zhao Q."/>
            <person name="Lorenzi H."/>
            <person name="Orvis J."/>
            <person name="Puiu D."/>
            <person name="Melake-Berhan A."/>
            <person name="Jones K.M."/>
            <person name="Redman J."/>
            <person name="Chen G."/>
            <person name="Cahoon E.B."/>
            <person name="Gedil M."/>
            <person name="Stanke M."/>
            <person name="Haas B.J."/>
            <person name="Wortman J.R."/>
            <person name="Fraser-Liggett C.M."/>
            <person name="Ravel J."/>
            <person name="Rabinowicz P.D."/>
        </authorList>
    </citation>
    <scope>NUCLEOTIDE SEQUENCE [LARGE SCALE GENOMIC DNA]</scope>
    <source>
        <strain evidence="2">cv. Hale</strain>
    </source>
</reference>
<proteinExistence type="predicted"/>
<accession>B9SC91</accession>
<keyword evidence="2" id="KW-1185">Reference proteome</keyword>
<evidence type="ECO:0000313" key="1">
    <source>
        <dbReference type="EMBL" id="EEF38805.1"/>
    </source>
</evidence>
<name>B9SC91_RICCO</name>